<name>A0ABP9QGM8_9RHOO</name>
<comment type="caution">
    <text evidence="3">The sequence shown here is derived from an EMBL/GenBank/DDBJ whole genome shotgun (WGS) entry which is preliminary data.</text>
</comment>
<evidence type="ECO:0000313" key="4">
    <source>
        <dbReference type="Proteomes" id="UP001500547"/>
    </source>
</evidence>
<dbReference type="InterPro" id="IPR013424">
    <property type="entry name" value="Ice-binding_C"/>
</dbReference>
<evidence type="ECO:0000256" key="1">
    <source>
        <dbReference type="SAM" id="SignalP"/>
    </source>
</evidence>
<dbReference type="RefSeq" id="WP_345531869.1">
    <property type="nucleotide sequence ID" value="NZ_BAABLD010000005.1"/>
</dbReference>
<keyword evidence="1" id="KW-0732">Signal</keyword>
<evidence type="ECO:0000313" key="3">
    <source>
        <dbReference type="EMBL" id="GAA5161564.1"/>
    </source>
</evidence>
<feature type="chain" id="PRO_5046617350" description="Ice-binding protein C-terminal domain-containing protein" evidence="1">
    <location>
        <begin position="25"/>
        <end position="219"/>
    </location>
</feature>
<dbReference type="Proteomes" id="UP001500547">
    <property type="component" value="Unassembled WGS sequence"/>
</dbReference>
<reference evidence="4" key="1">
    <citation type="journal article" date="2019" name="Int. J. Syst. Evol. Microbiol.">
        <title>The Global Catalogue of Microorganisms (GCM) 10K type strain sequencing project: providing services to taxonomists for standard genome sequencing and annotation.</title>
        <authorList>
            <consortium name="The Broad Institute Genomics Platform"/>
            <consortium name="The Broad Institute Genome Sequencing Center for Infectious Disease"/>
            <person name="Wu L."/>
            <person name="Ma J."/>
        </authorList>
    </citation>
    <scope>NUCLEOTIDE SEQUENCE [LARGE SCALE GENOMIC DNA]</scope>
    <source>
        <strain evidence="4">JCM 18715</strain>
    </source>
</reference>
<feature type="domain" description="Ice-binding protein C-terminal" evidence="2">
    <location>
        <begin position="196"/>
        <end position="217"/>
    </location>
</feature>
<gene>
    <name evidence="3" type="ORF">GCM10025770_10980</name>
</gene>
<dbReference type="EMBL" id="BAABLD010000005">
    <property type="protein sequence ID" value="GAA5161564.1"/>
    <property type="molecule type" value="Genomic_DNA"/>
</dbReference>
<feature type="signal peptide" evidence="1">
    <location>
        <begin position="1"/>
        <end position="24"/>
    </location>
</feature>
<evidence type="ECO:0000259" key="2">
    <source>
        <dbReference type="Pfam" id="PF07589"/>
    </source>
</evidence>
<dbReference type="NCBIfam" id="TIGR02595">
    <property type="entry name" value="PEP_CTERM"/>
    <property type="match status" value="1"/>
</dbReference>
<proteinExistence type="predicted"/>
<accession>A0ABP9QGM8</accession>
<sequence>MKVRALVSMLGFALSLAVAAPAQATVINGGFENNFSGWTVTGDGYLVTQTGNTRTRHDYQTYQGWEGADVWFGSPAKDGSTFAVFGSYGNESSGGVTSSLWTATNQYISFWTAGNYTANQGNNRAYAEILSSTGAVLAKQYLNSYNDSVWREFTFDLAALGLNAGDQFSFHFEDGYSWSVIDNIAESGPALPGGNVPEPASLALVGAGIVMLARRRRQR</sequence>
<keyword evidence="4" id="KW-1185">Reference proteome</keyword>
<organism evidence="3 4">
    <name type="scientific">Viridibacterium curvum</name>
    <dbReference type="NCBI Taxonomy" id="1101404"/>
    <lineage>
        <taxon>Bacteria</taxon>
        <taxon>Pseudomonadati</taxon>
        <taxon>Pseudomonadota</taxon>
        <taxon>Betaproteobacteria</taxon>
        <taxon>Rhodocyclales</taxon>
        <taxon>Rhodocyclaceae</taxon>
        <taxon>Viridibacterium</taxon>
    </lineage>
</organism>
<dbReference type="Pfam" id="PF07589">
    <property type="entry name" value="PEP-CTERM"/>
    <property type="match status" value="1"/>
</dbReference>
<protein>
    <recommendedName>
        <fullName evidence="2">Ice-binding protein C-terminal domain-containing protein</fullName>
    </recommendedName>
</protein>